<dbReference type="OrthoDB" id="9791274at2"/>
<reference evidence="2 3" key="1">
    <citation type="submission" date="2018-04" db="EMBL/GenBank/DDBJ databases">
        <title>Pararhodobacter oceanense sp. nov., isolated from marine intertidal sediment.</title>
        <authorList>
            <person name="Wang X.-L."/>
            <person name="Du Z.-J."/>
        </authorList>
    </citation>
    <scope>NUCLEOTIDE SEQUENCE [LARGE SCALE GENOMIC DNA]</scope>
    <source>
        <strain evidence="2 3">AM505</strain>
    </source>
</reference>
<dbReference type="SUPFAM" id="SSF53335">
    <property type="entry name" value="S-adenosyl-L-methionine-dependent methyltransferases"/>
    <property type="match status" value="1"/>
</dbReference>
<feature type="binding site" evidence="1">
    <location>
        <position position="19"/>
    </location>
    <ligand>
        <name>S-adenosyl-L-methionine</name>
        <dbReference type="ChEBI" id="CHEBI:59789"/>
    </ligand>
</feature>
<gene>
    <name evidence="1" type="primary">rlmJ</name>
    <name evidence="2" type="ORF">DDE20_06545</name>
</gene>
<accession>A0A2T8HX52</accession>
<feature type="site" description="Interaction with substrate rRNA" evidence="1">
    <location>
        <position position="4"/>
    </location>
</feature>
<dbReference type="GO" id="GO:0005829">
    <property type="term" value="C:cytosol"/>
    <property type="evidence" value="ECO:0007669"/>
    <property type="project" value="TreeGrafter"/>
</dbReference>
<keyword evidence="1" id="KW-0694">RNA-binding</keyword>
<keyword evidence="3" id="KW-1185">Reference proteome</keyword>
<keyword evidence="1" id="KW-0949">S-adenosyl-L-methionine</keyword>
<dbReference type="HAMAP" id="MF_00934">
    <property type="entry name" value="23SrRNA_methyltr_J"/>
    <property type="match status" value="1"/>
</dbReference>
<dbReference type="Proteomes" id="UP000245911">
    <property type="component" value="Unassembled WGS sequence"/>
</dbReference>
<dbReference type="GO" id="GO:0003723">
    <property type="term" value="F:RNA binding"/>
    <property type="evidence" value="ECO:0007669"/>
    <property type="project" value="UniProtKB-UniRule"/>
</dbReference>
<name>A0A2T8HX52_9RHOB</name>
<dbReference type="GO" id="GO:0036307">
    <property type="term" value="F:23S rRNA (adenine(2030)-N(6))-methyltransferase activity"/>
    <property type="evidence" value="ECO:0007669"/>
    <property type="project" value="UniProtKB-UniRule"/>
</dbReference>
<comment type="subunit">
    <text evidence="1">Monomer.</text>
</comment>
<dbReference type="AlphaFoldDB" id="A0A2T8HX52"/>
<proteinExistence type="inferred from homology"/>
<feature type="active site" description="Proton acceptor" evidence="1">
    <location>
        <position position="160"/>
    </location>
</feature>
<feature type="binding site" evidence="1">
    <location>
        <position position="160"/>
    </location>
    <ligand>
        <name>S-adenosyl-L-methionine</name>
        <dbReference type="ChEBI" id="CHEBI:59789"/>
    </ligand>
</feature>
<comment type="caution">
    <text evidence="2">The sequence shown here is derived from an EMBL/GenBank/DDBJ whole genome shotgun (WGS) entry which is preliminary data.</text>
</comment>
<feature type="binding site" evidence="1">
    <location>
        <position position="42"/>
    </location>
    <ligand>
        <name>S-adenosyl-L-methionine</name>
        <dbReference type="ChEBI" id="CHEBI:59789"/>
    </ligand>
</feature>
<evidence type="ECO:0000256" key="1">
    <source>
        <dbReference type="HAMAP-Rule" id="MF_00934"/>
    </source>
</evidence>
<dbReference type="GO" id="GO:0070475">
    <property type="term" value="P:rRNA base methylation"/>
    <property type="evidence" value="ECO:0007669"/>
    <property type="project" value="UniProtKB-UniRule"/>
</dbReference>
<organism evidence="2 3">
    <name type="scientific">Pararhodobacter oceanensis</name>
    <dbReference type="NCBI Taxonomy" id="2172121"/>
    <lineage>
        <taxon>Bacteria</taxon>
        <taxon>Pseudomonadati</taxon>
        <taxon>Pseudomonadota</taxon>
        <taxon>Alphaproteobacteria</taxon>
        <taxon>Rhodobacterales</taxon>
        <taxon>Paracoccaceae</taxon>
        <taxon>Pararhodobacter</taxon>
    </lineage>
</organism>
<dbReference type="Gene3D" id="3.40.50.150">
    <property type="entry name" value="Vaccinia Virus protein VP39"/>
    <property type="match status" value="1"/>
</dbReference>
<dbReference type="Pfam" id="PF04378">
    <property type="entry name" value="RsmJ"/>
    <property type="match status" value="1"/>
</dbReference>
<feature type="binding site" evidence="1">
    <location>
        <position position="97"/>
    </location>
    <ligand>
        <name>S-adenosyl-L-methionine</name>
        <dbReference type="ChEBI" id="CHEBI:59789"/>
    </ligand>
</feature>
<comment type="function">
    <text evidence="1">Specifically methylates the adenine in position 2030 of 23S rRNA.</text>
</comment>
<feature type="binding site" evidence="1">
    <location>
        <position position="115"/>
    </location>
    <ligand>
        <name>S-adenosyl-L-methionine</name>
        <dbReference type="ChEBI" id="CHEBI:59789"/>
    </ligand>
</feature>
<keyword evidence="1 2" id="KW-0489">Methyltransferase</keyword>
<evidence type="ECO:0000313" key="2">
    <source>
        <dbReference type="EMBL" id="PVH29994.1"/>
    </source>
</evidence>
<dbReference type="EMBL" id="QDKM01000002">
    <property type="protein sequence ID" value="PVH29994.1"/>
    <property type="molecule type" value="Genomic_DNA"/>
</dbReference>
<evidence type="ECO:0000313" key="3">
    <source>
        <dbReference type="Proteomes" id="UP000245911"/>
    </source>
</evidence>
<dbReference type="PANTHER" id="PTHR37426:SF1">
    <property type="entry name" value="RIBOSOMAL RNA LARGE SUBUNIT METHYLTRANSFERASE J"/>
    <property type="match status" value="1"/>
</dbReference>
<dbReference type="RefSeq" id="WP_116557879.1">
    <property type="nucleotide sequence ID" value="NZ_QDKM01000002.1"/>
</dbReference>
<keyword evidence="1 2" id="KW-0808">Transferase</keyword>
<sequence>MLSYQHLYHAGNAADVHKHALQAWMLDYLTGKEKPLTYIESHAGRGLYDLGAPEAVKTGEAEAGIFRLEAGFAPDHPYMRVIAELRAEFGPAAYPGSPMIATRLLRGFDTVHLAERHPAEYEALAEAMMPYAARVHQVDGFAKVQELTPPMPRRGMLLIDPSYEVAADYAEMARFIGLIARKWNVGIIALWYPILSDGRHLGMLRELQAAHPGALRHEVRFAPAREGHGMVGSGLFVINPPWGLDTEAARVSAVFETLAG</sequence>
<protein>
    <recommendedName>
        <fullName evidence="1">Ribosomal RNA large subunit methyltransferase J</fullName>
        <ecNumber evidence="1">2.1.1.266</ecNumber>
    </recommendedName>
    <alternativeName>
        <fullName evidence="1">23S rRNA (adenine(2030)-N6)-methyltransferase</fullName>
    </alternativeName>
    <alternativeName>
        <fullName evidence="1">23S rRNA m6A2030 methyltransferase</fullName>
    </alternativeName>
</protein>
<feature type="binding site" evidence="1">
    <location>
        <begin position="139"/>
        <end position="140"/>
    </location>
    <ligand>
        <name>S-adenosyl-L-methionine</name>
        <dbReference type="ChEBI" id="CHEBI:59789"/>
    </ligand>
</feature>
<dbReference type="InterPro" id="IPR007473">
    <property type="entry name" value="RlmJ"/>
</dbReference>
<comment type="catalytic activity">
    <reaction evidence="1">
        <text>adenosine(2030) in 23S rRNA + S-adenosyl-L-methionine = N(6)-methyladenosine(2030) in 23S rRNA + S-adenosyl-L-homocysteine + H(+)</text>
        <dbReference type="Rhea" id="RHEA:43736"/>
        <dbReference type="Rhea" id="RHEA-COMP:10668"/>
        <dbReference type="Rhea" id="RHEA-COMP:10669"/>
        <dbReference type="ChEBI" id="CHEBI:15378"/>
        <dbReference type="ChEBI" id="CHEBI:57856"/>
        <dbReference type="ChEBI" id="CHEBI:59789"/>
        <dbReference type="ChEBI" id="CHEBI:74411"/>
        <dbReference type="ChEBI" id="CHEBI:74449"/>
        <dbReference type="EC" id="2.1.1.266"/>
    </reaction>
</comment>
<dbReference type="PANTHER" id="PTHR37426">
    <property type="entry name" value="RIBOSOMAL RNA LARGE SUBUNIT METHYLTRANSFERASE J"/>
    <property type="match status" value="1"/>
</dbReference>
<keyword evidence="1" id="KW-0698">rRNA processing</keyword>
<comment type="similarity">
    <text evidence="1">Belongs to the RlmJ family.</text>
</comment>
<dbReference type="EC" id="2.1.1.266" evidence="1"/>
<dbReference type="InterPro" id="IPR029063">
    <property type="entry name" value="SAM-dependent_MTases_sf"/>
</dbReference>